<feature type="region of interest" description="Disordered" evidence="1">
    <location>
        <begin position="1"/>
        <end position="77"/>
    </location>
</feature>
<dbReference type="EMBL" id="GL379963">
    <property type="protein sequence ID" value="EGT38730.1"/>
    <property type="molecule type" value="Genomic_DNA"/>
</dbReference>
<evidence type="ECO:0000313" key="2">
    <source>
        <dbReference type="EMBL" id="EGT38730.1"/>
    </source>
</evidence>
<dbReference type="AlphaFoldDB" id="G0NWD0"/>
<accession>G0NWD0</accession>
<dbReference type="HOGENOM" id="CLU_2591892_0_0_1"/>
<evidence type="ECO:0000313" key="3">
    <source>
        <dbReference type="Proteomes" id="UP000008068"/>
    </source>
</evidence>
<reference evidence="3" key="1">
    <citation type="submission" date="2011-07" db="EMBL/GenBank/DDBJ databases">
        <authorList>
            <consortium name="Caenorhabditis brenneri Sequencing and Analysis Consortium"/>
            <person name="Wilson R.K."/>
        </authorList>
    </citation>
    <scope>NUCLEOTIDE SEQUENCE [LARGE SCALE GENOMIC DNA]</scope>
    <source>
        <strain evidence="3">PB2801</strain>
    </source>
</reference>
<protein>
    <submittedName>
        <fullName evidence="2">Uncharacterized protein</fullName>
    </submittedName>
</protein>
<gene>
    <name evidence="2" type="ORF">CAEBREN_08385</name>
</gene>
<dbReference type="InParanoid" id="G0NWD0"/>
<dbReference type="Proteomes" id="UP000008068">
    <property type="component" value="Unassembled WGS sequence"/>
</dbReference>
<keyword evidence="3" id="KW-1185">Reference proteome</keyword>
<name>G0NWD0_CAEBE</name>
<sequence>MCDRNKQQCDEKRDHKDMGMHQDLGELNKVFNKDGLPRDDISKMRGDIQGKGGCQSGQKCDMGQKKKMGCGKNEQCH</sequence>
<proteinExistence type="predicted"/>
<evidence type="ECO:0000256" key="1">
    <source>
        <dbReference type="SAM" id="MobiDB-lite"/>
    </source>
</evidence>
<organism evidence="3">
    <name type="scientific">Caenorhabditis brenneri</name>
    <name type="common">Nematode worm</name>
    <dbReference type="NCBI Taxonomy" id="135651"/>
    <lineage>
        <taxon>Eukaryota</taxon>
        <taxon>Metazoa</taxon>
        <taxon>Ecdysozoa</taxon>
        <taxon>Nematoda</taxon>
        <taxon>Chromadorea</taxon>
        <taxon>Rhabditida</taxon>
        <taxon>Rhabditina</taxon>
        <taxon>Rhabditomorpha</taxon>
        <taxon>Rhabditoidea</taxon>
        <taxon>Rhabditidae</taxon>
        <taxon>Peloderinae</taxon>
        <taxon>Caenorhabditis</taxon>
    </lineage>
</organism>
<feature type="compositionally biased region" description="Basic and acidic residues" evidence="1">
    <location>
        <begin position="1"/>
        <end position="48"/>
    </location>
</feature>